<dbReference type="InterPro" id="IPR043128">
    <property type="entry name" value="Rev_trsase/Diguanyl_cyclase"/>
</dbReference>
<keyword evidence="4" id="KW-0808">Transferase</keyword>
<dbReference type="AlphaFoldDB" id="A0A087EKS9"/>
<dbReference type="GO" id="GO:0006281">
    <property type="term" value="P:DNA repair"/>
    <property type="evidence" value="ECO:0007669"/>
    <property type="project" value="InterPro"/>
</dbReference>
<keyword evidence="5" id="KW-1185">Reference proteome</keyword>
<dbReference type="InterPro" id="IPR043502">
    <property type="entry name" value="DNA/RNA_pol_sf"/>
</dbReference>
<gene>
    <name evidence="4" type="ORF">BITS_0896</name>
</gene>
<dbReference type="STRING" id="356829.BITS_0896"/>
<dbReference type="Proteomes" id="UP000029080">
    <property type="component" value="Unassembled WGS sequence"/>
</dbReference>
<reference evidence="4 5" key="1">
    <citation type="submission" date="2014-03" db="EMBL/GenBank/DDBJ databases">
        <title>Genomics of Bifidobacteria.</title>
        <authorList>
            <person name="Ventura M."/>
            <person name="Milani C."/>
            <person name="Lugli G.A."/>
        </authorList>
    </citation>
    <scope>NUCLEOTIDE SEQUENCE [LARGE SCALE GENOMIC DNA]</scope>
    <source>
        <strain evidence="4 5">JCM 13495</strain>
    </source>
</reference>
<comment type="caution">
    <text evidence="4">The sequence shown here is derived from an EMBL/GenBank/DDBJ whole genome shotgun (WGS) entry which is preliminary data.</text>
</comment>
<dbReference type="GO" id="GO:0009432">
    <property type="term" value="P:SOS response"/>
    <property type="evidence" value="ECO:0007669"/>
    <property type="project" value="TreeGrafter"/>
</dbReference>
<dbReference type="GO" id="GO:0042276">
    <property type="term" value="P:error-prone translesion synthesis"/>
    <property type="evidence" value="ECO:0007669"/>
    <property type="project" value="TreeGrafter"/>
</dbReference>
<dbReference type="InterPro" id="IPR050116">
    <property type="entry name" value="DNA_polymerase-Y"/>
</dbReference>
<sequence length="508" mass="56362">MGARTYIAIDLKSFYASVECMERGLDPLTTHLVVADVSRTEKTICLAVSPSLKAYGLPGRARLFEVVQAMREVNAQRRLDAPGHYLRGSSYDSVVLMDDPNLEATYIAAKPRMSHYLDCSSKIYNIYLRYIAPQDIHVYSIDEVFIDATGYLKMHGVTAHELAKCMIQDVSAETGITATAGIGSNMYLAKVAMDVLAKHVTADEDGVRIAQLDEASYRRIMWGHTPITDFWRIGKGTAKKLSSYGMETMGDIARCSLGGMNDFYNEDLLYRMFGVNAELLIDHAWGWEPCTIEDIKEYHPTASSISSGQVLQSPYAADRARLVVREMADQLSLDLVTKGLETNRISLFIGYDRSVLNSTKADGSSYAGPVTNDWYGRVAPKPSSGDLGLEEYTSSTTHIIDAMMRLYDRIINADLPVRRINMAALGVRQAVSSTDTERYEQPDIFSVDDAAIEARQQSQIRNARERHVQEALLDVKRKFGKNAVVKAMNMEEGATGMQRNAQIGGHAA</sequence>
<dbReference type="GO" id="GO:0005829">
    <property type="term" value="C:cytosol"/>
    <property type="evidence" value="ECO:0007669"/>
    <property type="project" value="TreeGrafter"/>
</dbReference>
<dbReference type="GO" id="GO:0003887">
    <property type="term" value="F:DNA-directed DNA polymerase activity"/>
    <property type="evidence" value="ECO:0007669"/>
    <property type="project" value="UniProtKB-EC"/>
</dbReference>
<dbReference type="Gene3D" id="1.10.150.20">
    <property type="entry name" value="5' to 3' exonuclease, C-terminal subdomain"/>
    <property type="match status" value="1"/>
</dbReference>
<dbReference type="Gene3D" id="3.30.70.270">
    <property type="match status" value="1"/>
</dbReference>
<dbReference type="EMBL" id="JGZU01000002">
    <property type="protein sequence ID" value="KFJ08380.1"/>
    <property type="molecule type" value="Genomic_DNA"/>
</dbReference>
<dbReference type="OrthoDB" id="9808813at2"/>
<accession>A0A087EKS9</accession>
<comment type="similarity">
    <text evidence="1">Belongs to the DNA polymerase type-Y family.</text>
</comment>
<comment type="function">
    <text evidence="2">Poorly processive, error-prone DNA polymerase involved in untargeted mutagenesis. Copies undamaged DNA at stalled replication forks, which arise in vivo from mismatched or misaligned primer ends. These misaligned primers can be extended by PolIV. Exhibits no 3'-5' exonuclease (proofreading) activity. May be involved in translesional synthesis, in conjunction with the beta clamp from PolIII.</text>
</comment>
<evidence type="ECO:0000256" key="1">
    <source>
        <dbReference type="ARBA" id="ARBA00010945"/>
    </source>
</evidence>
<dbReference type="Pfam" id="PF00817">
    <property type="entry name" value="IMS"/>
    <property type="match status" value="1"/>
</dbReference>
<proteinExistence type="inferred from homology"/>
<evidence type="ECO:0000256" key="2">
    <source>
        <dbReference type="ARBA" id="ARBA00025589"/>
    </source>
</evidence>
<dbReference type="RefSeq" id="WP_026641846.1">
    <property type="nucleotide sequence ID" value="NZ_JGZU01000002.1"/>
</dbReference>
<protein>
    <submittedName>
        <fullName evidence="4">ImpB/MucB/SamB family protein</fullName>
        <ecNumber evidence="4">2.7.7.7</ecNumber>
    </submittedName>
</protein>
<dbReference type="EC" id="2.7.7.7" evidence="4"/>
<organism evidence="4 5">
    <name type="scientific">Bifidobacterium tsurumiense</name>
    <dbReference type="NCBI Taxonomy" id="356829"/>
    <lineage>
        <taxon>Bacteria</taxon>
        <taxon>Bacillati</taxon>
        <taxon>Actinomycetota</taxon>
        <taxon>Actinomycetes</taxon>
        <taxon>Bifidobacteriales</taxon>
        <taxon>Bifidobacteriaceae</taxon>
        <taxon>Bifidobacterium</taxon>
    </lineage>
</organism>
<evidence type="ECO:0000313" key="4">
    <source>
        <dbReference type="EMBL" id="KFJ08380.1"/>
    </source>
</evidence>
<dbReference type="GO" id="GO:0003684">
    <property type="term" value="F:damaged DNA binding"/>
    <property type="evidence" value="ECO:0007669"/>
    <property type="project" value="InterPro"/>
</dbReference>
<dbReference type="InterPro" id="IPR017961">
    <property type="entry name" value="DNA_pol_Y-fam_little_finger"/>
</dbReference>
<evidence type="ECO:0000259" key="3">
    <source>
        <dbReference type="PROSITE" id="PS50173"/>
    </source>
</evidence>
<dbReference type="PROSITE" id="PS50173">
    <property type="entry name" value="UMUC"/>
    <property type="match status" value="1"/>
</dbReference>
<name>A0A087EKS9_9BIFI</name>
<dbReference type="PANTHER" id="PTHR11076">
    <property type="entry name" value="DNA REPAIR POLYMERASE UMUC / TRANSFERASE FAMILY MEMBER"/>
    <property type="match status" value="1"/>
</dbReference>
<dbReference type="eggNOG" id="COG0389">
    <property type="taxonomic scope" value="Bacteria"/>
</dbReference>
<dbReference type="InterPro" id="IPR001126">
    <property type="entry name" value="UmuC"/>
</dbReference>
<dbReference type="Pfam" id="PF11799">
    <property type="entry name" value="IMS_C"/>
    <property type="match status" value="1"/>
</dbReference>
<keyword evidence="4" id="KW-0548">Nucleotidyltransferase</keyword>
<feature type="domain" description="UmuC" evidence="3">
    <location>
        <begin position="6"/>
        <end position="234"/>
    </location>
</feature>
<dbReference type="SUPFAM" id="SSF56672">
    <property type="entry name" value="DNA/RNA polymerases"/>
    <property type="match status" value="1"/>
</dbReference>
<dbReference type="PANTHER" id="PTHR11076:SF35">
    <property type="entry name" value="DNA REPAIR PROTEIN HOMOLOG YOBH"/>
    <property type="match status" value="1"/>
</dbReference>
<evidence type="ECO:0000313" key="5">
    <source>
        <dbReference type="Proteomes" id="UP000029080"/>
    </source>
</evidence>